<evidence type="ECO:0008006" key="4">
    <source>
        <dbReference type="Google" id="ProtNLM"/>
    </source>
</evidence>
<keyword evidence="3" id="KW-1185">Reference proteome</keyword>
<dbReference type="AlphaFoldDB" id="A0A8P4GJD0"/>
<evidence type="ECO:0000313" key="2">
    <source>
        <dbReference type="Ensembl" id="ENSDLAP00005075454.1"/>
    </source>
</evidence>
<dbReference type="GeneTree" id="ENSGT00940000163701"/>
<dbReference type="OMA" id="EIGWEAN"/>
<dbReference type="InterPro" id="IPR006461">
    <property type="entry name" value="PLAC_motif_containing"/>
</dbReference>
<dbReference type="RefSeq" id="XP_051284935.1">
    <property type="nucleotide sequence ID" value="XM_051428975.1"/>
</dbReference>
<dbReference type="Pfam" id="PF04749">
    <property type="entry name" value="PLAC8"/>
    <property type="match status" value="1"/>
</dbReference>
<comment type="similarity">
    <text evidence="1">Belongs to the cornifelin family.</text>
</comment>
<dbReference type="PANTHER" id="PTHR15907">
    <property type="entry name" value="DUF614 FAMILY PROTEIN-RELATED"/>
    <property type="match status" value="1"/>
</dbReference>
<evidence type="ECO:0000256" key="1">
    <source>
        <dbReference type="ARBA" id="ARBA00009024"/>
    </source>
</evidence>
<organism evidence="2 3">
    <name type="scientific">Dicentrarchus labrax</name>
    <name type="common">European seabass</name>
    <name type="synonym">Morone labrax</name>
    <dbReference type="NCBI Taxonomy" id="13489"/>
    <lineage>
        <taxon>Eukaryota</taxon>
        <taxon>Metazoa</taxon>
        <taxon>Chordata</taxon>
        <taxon>Craniata</taxon>
        <taxon>Vertebrata</taxon>
        <taxon>Euteleostomi</taxon>
        <taxon>Actinopterygii</taxon>
        <taxon>Neopterygii</taxon>
        <taxon>Teleostei</taxon>
        <taxon>Neoteleostei</taxon>
        <taxon>Acanthomorphata</taxon>
        <taxon>Eupercaria</taxon>
        <taxon>Moronidae</taxon>
        <taxon>Dicentrarchus</taxon>
    </lineage>
</organism>
<protein>
    <recommendedName>
        <fullName evidence="4">Placenta-specific gene 8 protein</fullName>
    </recommendedName>
</protein>
<name>A0A8P4GJD0_DICLA</name>
<reference evidence="2" key="2">
    <citation type="submission" date="2025-09" db="UniProtKB">
        <authorList>
            <consortium name="Ensembl"/>
        </authorList>
    </citation>
    <scope>IDENTIFICATION</scope>
</reference>
<dbReference type="OrthoDB" id="1045822at2759"/>
<dbReference type="GeneID" id="127379426"/>
<dbReference type="NCBIfam" id="TIGR01571">
    <property type="entry name" value="A_thal_Cys_rich"/>
    <property type="match status" value="1"/>
</dbReference>
<dbReference type="Proteomes" id="UP000694389">
    <property type="component" value="Unassembled WGS sequence"/>
</dbReference>
<proteinExistence type="inferred from homology"/>
<sequence>MQRAHTQSKKTNRKKKQQTKLGPVLVFPGIYYLIQVKDPECFFHHWTLLSFTITNSAMSQQVVQVQPESRAQEAGQWSTGLCECYKDVGDCCFALCCLPVFTCKVTSAVGACPCLPLLDCIGCVPPASLAMRASVRQRYGIQGSVWSDCLYGCCCYPLSWLQISRELKRRAASHASSSSSSSARYTALTSLQGAHLV</sequence>
<reference evidence="2" key="1">
    <citation type="submission" date="2025-08" db="UniProtKB">
        <authorList>
            <consortium name="Ensembl"/>
        </authorList>
    </citation>
    <scope>IDENTIFICATION</scope>
</reference>
<accession>A0A8P4GJD0</accession>
<evidence type="ECO:0000313" key="3">
    <source>
        <dbReference type="Proteomes" id="UP000694389"/>
    </source>
</evidence>
<dbReference type="Ensembl" id="ENSDLAT00005089012.1">
    <property type="protein sequence ID" value="ENSDLAP00005075454.1"/>
    <property type="gene ID" value="ENSDLAG00005028774.1"/>
</dbReference>
<gene>
    <name evidence="2" type="primary">LOC127379426</name>
</gene>